<dbReference type="PANTHER" id="PTHR33619:SF3">
    <property type="entry name" value="POLYSACCHARIDE EXPORT PROTEIN GFCE-RELATED"/>
    <property type="match status" value="1"/>
</dbReference>
<feature type="domain" description="Polysaccharide export protein N-terminal" evidence="2">
    <location>
        <begin position="120"/>
        <end position="183"/>
    </location>
</feature>
<dbReference type="Pfam" id="PF10531">
    <property type="entry name" value="SLBB"/>
    <property type="match status" value="4"/>
</dbReference>
<evidence type="ECO:0000259" key="3">
    <source>
        <dbReference type="Pfam" id="PF10531"/>
    </source>
</evidence>
<evidence type="ECO:0000259" key="2">
    <source>
        <dbReference type="Pfam" id="PF02563"/>
    </source>
</evidence>
<dbReference type="InterPro" id="IPR003715">
    <property type="entry name" value="Poly_export_N"/>
</dbReference>
<keyword evidence="1" id="KW-0732">Signal</keyword>
<evidence type="ECO:0008006" key="5">
    <source>
        <dbReference type="Google" id="ProtNLM"/>
    </source>
</evidence>
<dbReference type="Gene3D" id="3.10.560.10">
    <property type="entry name" value="Outer membrane lipoprotein wza domain like"/>
    <property type="match status" value="5"/>
</dbReference>
<gene>
    <name evidence="4" type="ORF">METZ01_LOCUS70633</name>
</gene>
<reference evidence="4" key="1">
    <citation type="submission" date="2018-05" db="EMBL/GenBank/DDBJ databases">
        <authorList>
            <person name="Lanie J.A."/>
            <person name="Ng W.-L."/>
            <person name="Kazmierczak K.M."/>
            <person name="Andrzejewski T.M."/>
            <person name="Davidsen T.M."/>
            <person name="Wayne K.J."/>
            <person name="Tettelin H."/>
            <person name="Glass J.I."/>
            <person name="Rusch D."/>
            <person name="Podicherti R."/>
            <person name="Tsui H.-C.T."/>
            <person name="Winkler M.E."/>
        </authorList>
    </citation>
    <scope>NUCLEOTIDE SEQUENCE</scope>
</reference>
<sequence>MKYIYKIFFIILVFGGSQMIFGQNYQELEKLQSEYKKALERQALQKPADISEAEKTAQSTALPDKLIYSRKDVESLLANTEKLLEQLKFLEDSAKTMPYIGYEIFTKRDTIPFWQNLPIPKHYSLGPGDEVIISLWGETEAHNTKVINRDGQIYIDNIGILNLGAKTVAEAKQYIISKYSHVYSTLLGKTPKSFIDITLGELKSVNVHFVGFVNIPGVHMIHPFSNVITGLTQAGGVNNKGSLRDIQIIRNGQKIGIVDVYNYIFLGKNVGDLRLMDQDIIYIPPRISTIPLTGRVRNPGYYEVAEKESLDDLIKIAGGKDVKAAKTIFVYKNNSDSENNSYLLKENQTSNFELSDGDSIHVPMKPDIDWFVRIEGQIKNPGEYPYQTDMKLQDLIDATMTTYDTDFMHTIDFSRIIVSRKNPSGQTPLKIVIDLENENFALANGDHITIPRTDQHQPIESVKITGEVKIPGLYPVNNLTTLGTILDLAGGYTNHALKNGVEVFRDSLKIAWEDDTFFLNNGDSLNVLKKSGLVLVSGEVNQPGYVTFEKGSSLKKYINRAGGFSTFADNRDVVVIHPNGTAIPKSRWFTPNVIEGSTIIVYQRALSGSSKGPTGWQAFTMISSQTANVATTLLTLMLLANQTSPN</sequence>
<dbReference type="AlphaFoldDB" id="A0A381TPL6"/>
<evidence type="ECO:0000256" key="1">
    <source>
        <dbReference type="ARBA" id="ARBA00022729"/>
    </source>
</evidence>
<feature type="domain" description="Soluble ligand binding" evidence="3">
    <location>
        <begin position="211"/>
        <end position="257"/>
    </location>
</feature>
<organism evidence="4">
    <name type="scientific">marine metagenome</name>
    <dbReference type="NCBI Taxonomy" id="408172"/>
    <lineage>
        <taxon>unclassified sequences</taxon>
        <taxon>metagenomes</taxon>
        <taxon>ecological metagenomes</taxon>
    </lineage>
</organism>
<dbReference type="GO" id="GO:0015159">
    <property type="term" value="F:polysaccharide transmembrane transporter activity"/>
    <property type="evidence" value="ECO:0007669"/>
    <property type="project" value="InterPro"/>
</dbReference>
<protein>
    <recommendedName>
        <fullName evidence="5">Soluble ligand binding domain-containing protein</fullName>
    </recommendedName>
</protein>
<dbReference type="Pfam" id="PF02563">
    <property type="entry name" value="Poly_export"/>
    <property type="match status" value="1"/>
</dbReference>
<name>A0A381TPL6_9ZZZZ</name>
<feature type="domain" description="Soluble ligand binding" evidence="3">
    <location>
        <begin position="462"/>
        <end position="505"/>
    </location>
</feature>
<dbReference type="EMBL" id="UINC01004914">
    <property type="protein sequence ID" value="SVA17779.1"/>
    <property type="molecule type" value="Genomic_DNA"/>
</dbReference>
<dbReference type="InterPro" id="IPR049712">
    <property type="entry name" value="Poly_export"/>
</dbReference>
<feature type="domain" description="Soluble ligand binding" evidence="3">
    <location>
        <begin position="292"/>
        <end position="332"/>
    </location>
</feature>
<accession>A0A381TPL6</accession>
<proteinExistence type="predicted"/>
<evidence type="ECO:0000313" key="4">
    <source>
        <dbReference type="EMBL" id="SVA17779.1"/>
    </source>
</evidence>
<dbReference type="InterPro" id="IPR019554">
    <property type="entry name" value="Soluble_ligand-bd"/>
</dbReference>
<feature type="domain" description="Soluble ligand binding" evidence="3">
    <location>
        <begin position="534"/>
        <end position="581"/>
    </location>
</feature>
<dbReference type="PANTHER" id="PTHR33619">
    <property type="entry name" value="POLYSACCHARIDE EXPORT PROTEIN GFCE-RELATED"/>
    <property type="match status" value="1"/>
</dbReference>